<proteinExistence type="predicted"/>
<name>C2G4X2_SPHSI</name>
<dbReference type="AlphaFoldDB" id="C2G4X2"/>
<gene>
    <name evidence="2" type="ORF">HMPREF0765_4628</name>
</gene>
<feature type="signal peptide" evidence="1">
    <location>
        <begin position="1"/>
        <end position="22"/>
    </location>
</feature>
<dbReference type="EMBL" id="ACHB01000100">
    <property type="protein sequence ID" value="EEI89723.1"/>
    <property type="molecule type" value="Genomic_DNA"/>
</dbReference>
<evidence type="ECO:0008006" key="4">
    <source>
        <dbReference type="Google" id="ProtNLM"/>
    </source>
</evidence>
<accession>C2G4X2</accession>
<evidence type="ECO:0000256" key="1">
    <source>
        <dbReference type="SAM" id="SignalP"/>
    </source>
</evidence>
<sequence length="140" mass="15791">MKIMKTTIFTALLLCASVMARAQQAKLSINVMNVEPGKGTVVLNIYDKKEDFLKKVFLSKTLKADDSNLTFVIDLPKKGIYAITVFQDKDDNKKLKQDWFGIPQEPVGYGNNFKPSAKPGFKDCSITVDRDHVIQTIKLY</sequence>
<evidence type="ECO:0000313" key="3">
    <source>
        <dbReference type="Proteomes" id="UP000006241"/>
    </source>
</evidence>
<feature type="chain" id="PRO_5002914373" description="DUF2141 domain-containing protein" evidence="1">
    <location>
        <begin position="23"/>
        <end position="140"/>
    </location>
</feature>
<dbReference type="HOGENOM" id="CLU_125018_2_0_10"/>
<evidence type="ECO:0000313" key="2">
    <source>
        <dbReference type="EMBL" id="EEI89723.1"/>
    </source>
</evidence>
<protein>
    <recommendedName>
        <fullName evidence="4">DUF2141 domain-containing protein</fullName>
    </recommendedName>
</protein>
<comment type="caution">
    <text evidence="2">The sequence shown here is derived from an EMBL/GenBank/DDBJ whole genome shotgun (WGS) entry which is preliminary data.</text>
</comment>
<organism evidence="2 3">
    <name type="scientific">Sphingobacterium spiritivorum ATCC 33300</name>
    <dbReference type="NCBI Taxonomy" id="525372"/>
    <lineage>
        <taxon>Bacteria</taxon>
        <taxon>Pseudomonadati</taxon>
        <taxon>Bacteroidota</taxon>
        <taxon>Sphingobacteriia</taxon>
        <taxon>Sphingobacteriales</taxon>
        <taxon>Sphingobacteriaceae</taxon>
        <taxon>Sphingobacterium</taxon>
    </lineage>
</organism>
<dbReference type="Proteomes" id="UP000006241">
    <property type="component" value="Unassembled WGS sequence"/>
</dbReference>
<dbReference type="InterPro" id="IPR018673">
    <property type="entry name" value="DUF2141"/>
</dbReference>
<reference evidence="2 3" key="1">
    <citation type="submission" date="2009-01" db="EMBL/GenBank/DDBJ databases">
        <authorList>
            <person name="Qin X."/>
            <person name="Bachman B."/>
            <person name="Battles P."/>
            <person name="Bell A."/>
            <person name="Bess C."/>
            <person name="Bickham C."/>
            <person name="Chaboub L."/>
            <person name="Chen D."/>
            <person name="Coyle M."/>
            <person name="Deiros D.R."/>
            <person name="Dinh H."/>
            <person name="Forbes L."/>
            <person name="Fowler G."/>
            <person name="Francisco L."/>
            <person name="Fu Q."/>
            <person name="Gubbala S."/>
            <person name="Hale W."/>
            <person name="Han Y."/>
            <person name="Hemphill L."/>
            <person name="Highlander S.K."/>
            <person name="Hirani K."/>
            <person name="Hogues M."/>
            <person name="Jackson L."/>
            <person name="Jakkamsetti A."/>
            <person name="Javaid M."/>
            <person name="Jiang H."/>
            <person name="Korchina V."/>
            <person name="Kovar C."/>
            <person name="Lara F."/>
            <person name="Lee S."/>
            <person name="Mata R."/>
            <person name="Mathew T."/>
            <person name="Moen C."/>
            <person name="Morales K."/>
            <person name="Munidasa M."/>
            <person name="Nazareth L."/>
            <person name="Ngo R."/>
            <person name="Nguyen L."/>
            <person name="Okwuonu G."/>
            <person name="Ongeri F."/>
            <person name="Patil S."/>
            <person name="Petrosino J."/>
            <person name="Pham C."/>
            <person name="Pham P."/>
            <person name="Pu L.-L."/>
            <person name="Puazo M."/>
            <person name="Raj R."/>
            <person name="Reid J."/>
            <person name="Rouhana J."/>
            <person name="Saada N."/>
            <person name="Shang Y."/>
            <person name="Simmons D."/>
            <person name="Thornton R."/>
            <person name="Warren J."/>
            <person name="Weissenberger G."/>
            <person name="Zhang J."/>
            <person name="Zhang L."/>
            <person name="Zhou C."/>
            <person name="Zhu D."/>
            <person name="Muzny D."/>
            <person name="Worley K."/>
            <person name="Gibbs R."/>
        </authorList>
    </citation>
    <scope>NUCLEOTIDE SEQUENCE [LARGE SCALE GENOMIC DNA]</scope>
    <source>
        <strain evidence="2 3">ATCC 33300</strain>
    </source>
</reference>
<keyword evidence="1" id="KW-0732">Signal</keyword>
<dbReference type="Pfam" id="PF09912">
    <property type="entry name" value="DUF2141"/>
    <property type="match status" value="1"/>
</dbReference>